<comment type="subcellular location">
    <subcellularLocation>
        <location evidence="1">Cytoplasm</location>
        <location evidence="1">Cytoskeleton</location>
    </subcellularLocation>
</comment>
<sequence>MFARYHPLKKVEDPPESFISAIETFSRLEFYSELQSLLSGKNSEFFYSSVIERYSKLSLVPTYSSTFSIKSSYFDVFNFNTYDIAMINHVLETAATYHSIVERCTSSANNLKDSLAEVFTESIVDCILGDYLNEIPEDPVPEQLFQFSLLWRNRIVYFNNVHLGLHSEIGLNILNNLYKEYTSKVAQTWESEALKRILYNMYKRFMLQLKEWLLYGRLPYHNKDWIFYQRQEIPDCRKWFEWISPRTKLFPISMKYIVNIFDDFLSIGKAQLFLQEANYRSKFKENVHRMNELFDELKDPSVFYEIQSRYNLCSIAGKMKKIANDYIIERIFQDEYLMDHWKAAKAYFLLTDHDVCKRILANVENCVEITLDQINFNFSKIINSCDLIRHLHIQPSFTIFSYTNPHASQRNSTGFSIPNLNFATMEPVGTDFSSSLTISIVMDEKTLKSLLRIFKLTLSLSTVYSGFEEALPIIREGFQSIPRSINPMSDEYPVYRLMIHFKRTFHWINLFLHKCYYYVFTYIIPKHTKEFEDTLVSLGSIELIINEMRSFLKKLRHDLFMDEKSKTVFTTLLETLCFCNDYLYFLKSSLYKITSSDIKLTPVEIVSIEREISSFLSIFINKLDHMGDCIIKECPQASMNVERKNFYNMILQLLNNGAFF</sequence>
<dbReference type="GO" id="GO:0043015">
    <property type="term" value="F:gamma-tubulin binding"/>
    <property type="evidence" value="ECO:0007669"/>
    <property type="project" value="InterPro"/>
</dbReference>
<evidence type="ECO:0000313" key="7">
    <source>
        <dbReference type="Proteomes" id="UP000046392"/>
    </source>
</evidence>
<comment type="similarity">
    <text evidence="2">Belongs to the TUBGCP family.</text>
</comment>
<organism evidence="7 8">
    <name type="scientific">Strongyloides papillosus</name>
    <name type="common">Intestinal threadworm</name>
    <dbReference type="NCBI Taxonomy" id="174720"/>
    <lineage>
        <taxon>Eukaryota</taxon>
        <taxon>Metazoa</taxon>
        <taxon>Ecdysozoa</taxon>
        <taxon>Nematoda</taxon>
        <taxon>Chromadorea</taxon>
        <taxon>Rhabditida</taxon>
        <taxon>Tylenchina</taxon>
        <taxon>Panagrolaimomorpha</taxon>
        <taxon>Strongyloidoidea</taxon>
        <taxon>Strongyloididae</taxon>
        <taxon>Strongyloides</taxon>
    </lineage>
</organism>
<dbReference type="InterPro" id="IPR040457">
    <property type="entry name" value="GCP_C"/>
</dbReference>
<evidence type="ECO:0000259" key="6">
    <source>
        <dbReference type="Pfam" id="PF04130"/>
    </source>
</evidence>
<feature type="domain" description="Gamma tubulin complex component C-terminal" evidence="6">
    <location>
        <begin position="337"/>
        <end position="623"/>
    </location>
</feature>
<keyword evidence="7" id="KW-1185">Reference proteome</keyword>
<evidence type="ECO:0000256" key="3">
    <source>
        <dbReference type="ARBA" id="ARBA00022490"/>
    </source>
</evidence>
<name>A0A0N5B480_STREA</name>
<accession>A0A0N5B480</accession>
<dbReference type="AlphaFoldDB" id="A0A0N5B480"/>
<keyword evidence="4" id="KW-0493">Microtubule</keyword>
<evidence type="ECO:0000256" key="5">
    <source>
        <dbReference type="ARBA" id="ARBA00023212"/>
    </source>
</evidence>
<dbReference type="Pfam" id="PF04130">
    <property type="entry name" value="GCP_C_terminal"/>
    <property type="match status" value="1"/>
</dbReference>
<proteinExistence type="inferred from homology"/>
<evidence type="ECO:0000256" key="1">
    <source>
        <dbReference type="ARBA" id="ARBA00004245"/>
    </source>
</evidence>
<dbReference type="Gene3D" id="1.20.120.1900">
    <property type="entry name" value="Gamma-tubulin complex, C-terminal domain"/>
    <property type="match status" value="1"/>
</dbReference>
<dbReference type="InterPro" id="IPR042241">
    <property type="entry name" value="GCP_C_sf"/>
</dbReference>
<evidence type="ECO:0000256" key="2">
    <source>
        <dbReference type="ARBA" id="ARBA00010337"/>
    </source>
</evidence>
<evidence type="ECO:0000313" key="8">
    <source>
        <dbReference type="WBParaSite" id="SPAL_0000088300.1"/>
    </source>
</evidence>
<dbReference type="WBParaSite" id="SPAL_0000088300.1">
    <property type="protein sequence ID" value="SPAL_0000088300.1"/>
    <property type="gene ID" value="SPAL_0000088300"/>
</dbReference>
<protein>
    <submittedName>
        <fullName evidence="8">Gamma-tubulin complex component</fullName>
    </submittedName>
</protein>
<evidence type="ECO:0000256" key="4">
    <source>
        <dbReference type="ARBA" id="ARBA00022701"/>
    </source>
</evidence>
<reference evidence="8" key="1">
    <citation type="submission" date="2017-02" db="UniProtKB">
        <authorList>
            <consortium name="WormBaseParasite"/>
        </authorList>
    </citation>
    <scope>IDENTIFICATION</scope>
</reference>
<dbReference type="Proteomes" id="UP000046392">
    <property type="component" value="Unplaced"/>
</dbReference>
<keyword evidence="5" id="KW-0206">Cytoskeleton</keyword>
<dbReference type="GO" id="GO:0005874">
    <property type="term" value="C:microtubule"/>
    <property type="evidence" value="ECO:0007669"/>
    <property type="project" value="UniProtKB-KW"/>
</dbReference>
<keyword evidence="3" id="KW-0963">Cytoplasm</keyword>